<proteinExistence type="predicted"/>
<evidence type="ECO:0000256" key="1">
    <source>
        <dbReference type="SAM" id="Phobius"/>
    </source>
</evidence>
<dbReference type="RefSeq" id="WP_260719289.1">
    <property type="nucleotide sequence ID" value="NZ_CP104377.1"/>
</dbReference>
<organism evidence="2 3">
    <name type="scientific">Comamonas squillarum</name>
    <dbReference type="NCBI Taxonomy" id="2977320"/>
    <lineage>
        <taxon>Bacteria</taxon>
        <taxon>Pseudomonadati</taxon>
        <taxon>Pseudomonadota</taxon>
        <taxon>Betaproteobacteria</taxon>
        <taxon>Burkholderiales</taxon>
        <taxon>Comamonadaceae</taxon>
        <taxon>Comamonas</taxon>
    </lineage>
</organism>
<dbReference type="Proteomes" id="UP001058290">
    <property type="component" value="Chromosome"/>
</dbReference>
<sequence length="140" mass="14967">MPSNFYNRGTLQSKDLTAVARFFSWWIALSSPLAALALLWPLPIRAGNYATCILDHAEQVGSDAAAKAVSQGCLASYPAGMEAVGQGSRNGGTDFRSGAQCSARKAQDTRSEMAAYQIKRACQRLYDHPDFALPAAIAVP</sequence>
<accession>A0ABY5ZY16</accession>
<feature type="transmembrane region" description="Helical" evidence="1">
    <location>
        <begin position="20"/>
        <end position="40"/>
    </location>
</feature>
<evidence type="ECO:0000313" key="2">
    <source>
        <dbReference type="EMBL" id="UXC18882.1"/>
    </source>
</evidence>
<keyword evidence="1" id="KW-1133">Transmembrane helix</keyword>
<reference evidence="2" key="1">
    <citation type="submission" date="2022-09" db="EMBL/GenBank/DDBJ databases">
        <title>Bacterial diversity in gut of crayfish and pufferfish.</title>
        <authorList>
            <person name="Huang Y."/>
        </authorList>
    </citation>
    <scope>NUCLEOTIDE SEQUENCE</scope>
    <source>
        <strain evidence="2">PR12</strain>
    </source>
</reference>
<protein>
    <submittedName>
        <fullName evidence="2">Uncharacterized protein</fullName>
    </submittedName>
</protein>
<name>A0ABY5ZY16_9BURK</name>
<keyword evidence="1" id="KW-0812">Transmembrane</keyword>
<dbReference type="EMBL" id="CP104377">
    <property type="protein sequence ID" value="UXC18882.1"/>
    <property type="molecule type" value="Genomic_DNA"/>
</dbReference>
<gene>
    <name evidence="2" type="ORF">N4T19_01735</name>
</gene>
<evidence type="ECO:0000313" key="3">
    <source>
        <dbReference type="Proteomes" id="UP001058290"/>
    </source>
</evidence>
<keyword evidence="3" id="KW-1185">Reference proteome</keyword>
<keyword evidence="1" id="KW-0472">Membrane</keyword>